<organism evidence="1 2">
    <name type="scientific">Catharanthus roseus</name>
    <name type="common">Madagascar periwinkle</name>
    <name type="synonym">Vinca rosea</name>
    <dbReference type="NCBI Taxonomy" id="4058"/>
    <lineage>
        <taxon>Eukaryota</taxon>
        <taxon>Viridiplantae</taxon>
        <taxon>Streptophyta</taxon>
        <taxon>Embryophyta</taxon>
        <taxon>Tracheophyta</taxon>
        <taxon>Spermatophyta</taxon>
        <taxon>Magnoliopsida</taxon>
        <taxon>eudicotyledons</taxon>
        <taxon>Gunneridae</taxon>
        <taxon>Pentapetalae</taxon>
        <taxon>asterids</taxon>
        <taxon>lamiids</taxon>
        <taxon>Gentianales</taxon>
        <taxon>Apocynaceae</taxon>
        <taxon>Rauvolfioideae</taxon>
        <taxon>Vinceae</taxon>
        <taxon>Catharanthinae</taxon>
        <taxon>Catharanthus</taxon>
    </lineage>
</organism>
<name>A0ACC0B163_CATRO</name>
<accession>A0ACC0B163</accession>
<keyword evidence="2" id="KW-1185">Reference proteome</keyword>
<protein>
    <submittedName>
        <fullName evidence="1">Uncharacterized protein</fullName>
    </submittedName>
</protein>
<proteinExistence type="predicted"/>
<evidence type="ECO:0000313" key="1">
    <source>
        <dbReference type="EMBL" id="KAI5666091.1"/>
    </source>
</evidence>
<evidence type="ECO:0000313" key="2">
    <source>
        <dbReference type="Proteomes" id="UP001060085"/>
    </source>
</evidence>
<dbReference type="EMBL" id="CM044704">
    <property type="protein sequence ID" value="KAI5666091.1"/>
    <property type="molecule type" value="Genomic_DNA"/>
</dbReference>
<gene>
    <name evidence="1" type="ORF">M9H77_15944</name>
</gene>
<reference evidence="2" key="1">
    <citation type="journal article" date="2023" name="Nat. Plants">
        <title>Single-cell RNA sequencing provides a high-resolution roadmap for understanding the multicellular compartmentation of specialized metabolism.</title>
        <authorList>
            <person name="Sun S."/>
            <person name="Shen X."/>
            <person name="Li Y."/>
            <person name="Li Y."/>
            <person name="Wang S."/>
            <person name="Li R."/>
            <person name="Zhang H."/>
            <person name="Shen G."/>
            <person name="Guo B."/>
            <person name="Wei J."/>
            <person name="Xu J."/>
            <person name="St-Pierre B."/>
            <person name="Chen S."/>
            <person name="Sun C."/>
        </authorList>
    </citation>
    <scope>NUCLEOTIDE SEQUENCE [LARGE SCALE GENOMIC DNA]</scope>
</reference>
<comment type="caution">
    <text evidence="1">The sequence shown here is derived from an EMBL/GenBank/DDBJ whole genome shotgun (WGS) entry which is preliminary data.</text>
</comment>
<sequence length="279" mass="32936">MVQSEESIRKGPWTEQEDVQLVFYVNLFGDRRWDFIAKVSGLKRTGKSCRLRWVNYLHPGLKRGKMTPHEERLVLELHSKWGNRWSRIARKLPGRTDNEIKNYWRTHMRKKAQDQRKKASNNNNNLSPTSSSSLSNCSSSSSNSQGNNSPTVDSVLITETKDRSFYDTGGFEFDQIEAEKKKNMSNEEETEELERGPKFYSMDEIWKDIEMSEDDAIKPVNYDYQKMDSPQMWDYLWMTEDEESSKMFPPPIITDHQIHNYSFYNHNISQDSSNWVDRF</sequence>
<dbReference type="Proteomes" id="UP001060085">
    <property type="component" value="Linkage Group LG04"/>
</dbReference>